<dbReference type="InterPro" id="IPR012341">
    <property type="entry name" value="6hp_glycosidase-like_sf"/>
</dbReference>
<dbReference type="Pfam" id="PF07221">
    <property type="entry name" value="GlcNAc_2-epim"/>
    <property type="match status" value="1"/>
</dbReference>
<reference evidence="4" key="3">
    <citation type="submission" date="2021-06" db="EMBL/GenBank/DDBJ databases">
        <title>Updating the genus Pseudomonas: Description of 43 new species and partition of the Pseudomonas putida group.</title>
        <authorList>
            <person name="Girard L."/>
            <person name="Lood C."/>
            <person name="Vandamme P."/>
            <person name="Rokni-Zadeh H."/>
            <person name="Van Noort V."/>
            <person name="Hofte M."/>
            <person name="Lavigne R."/>
            <person name="De Mot R."/>
        </authorList>
    </citation>
    <scope>NUCLEOTIDE SEQUENCE</scope>
    <source>
        <strain evidence="4">RW4S2</strain>
    </source>
</reference>
<dbReference type="Gene3D" id="1.50.10.10">
    <property type="match status" value="1"/>
</dbReference>
<evidence type="ECO:0000313" key="3">
    <source>
        <dbReference type="EMBL" id="MBC3473055.1"/>
    </source>
</evidence>
<proteinExistence type="inferred from homology"/>
<evidence type="ECO:0000256" key="1">
    <source>
        <dbReference type="ARBA" id="ARBA00008558"/>
    </source>
</evidence>
<dbReference type="Proteomes" id="UP000628137">
    <property type="component" value="Unassembled WGS sequence"/>
</dbReference>
<evidence type="ECO:0000313" key="5">
    <source>
        <dbReference type="Proteomes" id="UP000628137"/>
    </source>
</evidence>
<dbReference type="PANTHER" id="PTHR15108">
    <property type="entry name" value="N-ACYLGLUCOSAMINE-2-EPIMERASE"/>
    <property type="match status" value="1"/>
</dbReference>
<dbReference type="GO" id="GO:0005975">
    <property type="term" value="P:carbohydrate metabolic process"/>
    <property type="evidence" value="ECO:0007669"/>
    <property type="project" value="InterPro"/>
</dbReference>
<reference evidence="3 5" key="1">
    <citation type="journal article" date="2020" name="Microorganisms">
        <title>Reliable Identification of Environmental Pseudomonas Isolates Using the rpoD Gene.</title>
        <authorList>
            <consortium name="The Broad Institute Genome Sequencing Platform"/>
            <person name="Girard L."/>
            <person name="Lood C."/>
            <person name="Rokni-Zadeh H."/>
            <person name="van Noort V."/>
            <person name="Lavigne R."/>
            <person name="De Mot R."/>
        </authorList>
    </citation>
    <scope>NUCLEOTIDE SEQUENCE</scope>
    <source>
        <strain evidence="3 5">RW4S2</strain>
    </source>
</reference>
<organism evidence="3">
    <name type="scientific">Pseudomonas vlassakiae</name>
    <dbReference type="NCBI Taxonomy" id="485888"/>
    <lineage>
        <taxon>Bacteria</taxon>
        <taxon>Pseudomonadati</taxon>
        <taxon>Pseudomonadota</taxon>
        <taxon>Gammaproteobacteria</taxon>
        <taxon>Pseudomonadales</taxon>
        <taxon>Pseudomonadaceae</taxon>
        <taxon>Pseudomonas</taxon>
    </lineage>
</organism>
<accession>A0A923K835</accession>
<dbReference type="RefSeq" id="WP_186603937.1">
    <property type="nucleotide sequence ID" value="NZ_JABWRP020000011.1"/>
</dbReference>
<dbReference type="SUPFAM" id="SSF48208">
    <property type="entry name" value="Six-hairpin glycosidases"/>
    <property type="match status" value="1"/>
</dbReference>
<comment type="similarity">
    <text evidence="1">Belongs to the N-acylglucosamine 2-epimerase family.</text>
</comment>
<sequence>MTSLDLAPGSWLGSTAHAAWLQAEGQRLLAFAKASQLPDGFGCLDAQGCLPADAGSETLQTTRMTHAFALAHLQGVPGYLPLVEHGVNALHGALHDPRHGGWFARPHGLGDSDKAAYLHAFVALAASSAVVAGAAGAHGLLEDAIDVLQTRFWSEEQGALRESFSRDWQQAEAYRGANSNMHATEAFLALADVTGDTLWLDRALRIAQRIIHTHAGANDYRVIEHFDAHWQPLPHYNRDHPADPFRPFGTTPGHAFEWARLLLHLEAARELAGLHAPDWLPGCARGLFDSACRDAWNADGGKGIVYTLDWDNRPVVRERLHWVHAEACASAAALLRRTGEAQYERWYRCFWDFIDGHFIDRLAGSWHHELDPGNRPAATLWEGKPDLYHAYQATLIPGLPLAPSLATAVAGHVTKR</sequence>
<dbReference type="EMBL" id="JABWRP020000011">
    <property type="protein sequence ID" value="MBV4542461.1"/>
    <property type="molecule type" value="Genomic_DNA"/>
</dbReference>
<name>A0A923K835_9PSED</name>
<evidence type="ECO:0000256" key="2">
    <source>
        <dbReference type="ARBA" id="ARBA00023235"/>
    </source>
</evidence>
<evidence type="ECO:0000313" key="4">
    <source>
        <dbReference type="EMBL" id="MBV4542461.1"/>
    </source>
</evidence>
<dbReference type="InterPro" id="IPR010819">
    <property type="entry name" value="AGE/CE"/>
</dbReference>
<dbReference type="InterPro" id="IPR008928">
    <property type="entry name" value="6-hairpin_glycosidase_sf"/>
</dbReference>
<keyword evidence="2" id="KW-0413">Isomerase</keyword>
<gene>
    <name evidence="4" type="ORF">HU738_015540</name>
    <name evidence="3" type="ORF">HU738_21080</name>
</gene>
<protein>
    <submittedName>
        <fullName evidence="3">AGE family epimerase/isomerase</fullName>
    </submittedName>
</protein>
<reference evidence="3" key="2">
    <citation type="submission" date="2020-07" db="EMBL/GenBank/DDBJ databases">
        <authorList>
            <person name="Lood C."/>
            <person name="Girard L."/>
        </authorList>
    </citation>
    <scope>NUCLEOTIDE SEQUENCE</scope>
    <source>
        <strain evidence="3">RW4S2</strain>
    </source>
</reference>
<keyword evidence="5" id="KW-1185">Reference proteome</keyword>
<dbReference type="GO" id="GO:0016853">
    <property type="term" value="F:isomerase activity"/>
    <property type="evidence" value="ECO:0007669"/>
    <property type="project" value="UniProtKB-KW"/>
</dbReference>
<dbReference type="AlphaFoldDB" id="A0A923K835"/>
<comment type="caution">
    <text evidence="3">The sequence shown here is derived from an EMBL/GenBank/DDBJ whole genome shotgun (WGS) entry which is preliminary data.</text>
</comment>
<dbReference type="EMBL" id="JABWRP010000022">
    <property type="protein sequence ID" value="MBC3473055.1"/>
    <property type="molecule type" value="Genomic_DNA"/>
</dbReference>